<evidence type="ECO:0000313" key="2">
    <source>
        <dbReference type="EMBL" id="QTE03546.1"/>
    </source>
</evidence>
<sequence length="295" mass="33273">MACHVHPVTNPTHLSLSKMSGERYRKFQRLVEQVNAVHRAGANIVGNHVGNLLQGTAEAVGSLTPPVVWDWARQHEQDIRDFGSAAGLAGAALTQAIEYVPQRSGVRGKRKRGSDDALVPKFNILQSPVTGTGDSPPSRNWSSIGGSGNTELLPSAPKSTPSQEWLRLSSSRSSTGSFFGSRSSSLSTNTLLNRAGWTPRRRLKHLLTLRKFFLPRIRRFRLRKAKGLVRRRAAKLLFARRARPPVRVPGRLGLKDIARWKKRNFRQHLAAKRSLAFAARKYRILHRKYKRRRRY</sequence>
<name>A0A8A4XCX2_9VIRU</name>
<protein>
    <submittedName>
        <fullName evidence="2">Uncharacterized protein</fullName>
    </submittedName>
</protein>
<evidence type="ECO:0000256" key="1">
    <source>
        <dbReference type="SAM" id="MobiDB-lite"/>
    </source>
</evidence>
<feature type="compositionally biased region" description="Polar residues" evidence="1">
    <location>
        <begin position="125"/>
        <end position="163"/>
    </location>
</feature>
<accession>A0A8A4XCX2</accession>
<proteinExistence type="predicted"/>
<organism evidence="2">
    <name type="scientific">Phoenicurus auroreus CRESS-DNA-virus sp</name>
    <dbReference type="NCBI Taxonomy" id="2815053"/>
    <lineage>
        <taxon>Viruses</taxon>
        <taxon>Monodnaviria</taxon>
        <taxon>Shotokuvirae</taxon>
        <taxon>Cressdnaviricota</taxon>
    </lineage>
</organism>
<feature type="region of interest" description="Disordered" evidence="1">
    <location>
        <begin position="125"/>
        <end position="164"/>
    </location>
</feature>
<reference evidence="2" key="1">
    <citation type="submission" date="2020-10" db="EMBL/GenBank/DDBJ databases">
        <title>CRESS DNA virus dark matter in the feces of wild birds.</title>
        <authorList>
            <person name="Yang S."/>
            <person name="Zhang W."/>
        </authorList>
    </citation>
    <scope>NUCLEOTIDE SEQUENCE</scope>
    <source>
        <strain evidence="2">Hbl69usv9</strain>
    </source>
</reference>
<dbReference type="EMBL" id="MW182866">
    <property type="protein sequence ID" value="QTE03546.1"/>
    <property type="molecule type" value="Genomic_DNA"/>
</dbReference>